<name>A0A0H2S8V8_9AGAM</name>
<dbReference type="InParanoid" id="A0A0H2S8V8"/>
<dbReference type="EMBL" id="KQ085882">
    <property type="protein sequence ID" value="KLO20672.1"/>
    <property type="molecule type" value="Genomic_DNA"/>
</dbReference>
<protein>
    <submittedName>
        <fullName evidence="1">Uncharacterized protein</fullName>
    </submittedName>
</protein>
<evidence type="ECO:0000313" key="1">
    <source>
        <dbReference type="EMBL" id="KLO20672.1"/>
    </source>
</evidence>
<proteinExistence type="predicted"/>
<dbReference type="Proteomes" id="UP000053477">
    <property type="component" value="Unassembled WGS sequence"/>
</dbReference>
<accession>A0A0H2S8V8</accession>
<organism evidence="1 2">
    <name type="scientific">Schizopora paradoxa</name>
    <dbReference type="NCBI Taxonomy" id="27342"/>
    <lineage>
        <taxon>Eukaryota</taxon>
        <taxon>Fungi</taxon>
        <taxon>Dikarya</taxon>
        <taxon>Basidiomycota</taxon>
        <taxon>Agaricomycotina</taxon>
        <taxon>Agaricomycetes</taxon>
        <taxon>Hymenochaetales</taxon>
        <taxon>Schizoporaceae</taxon>
        <taxon>Schizopora</taxon>
    </lineage>
</organism>
<gene>
    <name evidence="1" type="ORF">SCHPADRAFT_16595</name>
</gene>
<sequence length="107" mass="12124">MSKRSRILSEAPLRRSLYRIFPFHSSCPISRRFEGCELFLVREAGTAVCCLSKKRCMLFMHLSLQIGSVPIIVGQDAVWACHFLGSSHLQIPTFCQRNFEQGSFAKG</sequence>
<dbReference type="AlphaFoldDB" id="A0A0H2S8V8"/>
<keyword evidence="2" id="KW-1185">Reference proteome</keyword>
<reference evidence="1 2" key="1">
    <citation type="submission" date="2015-04" db="EMBL/GenBank/DDBJ databases">
        <title>Complete genome sequence of Schizopora paradoxa KUC8140, a cosmopolitan wood degrader in East Asia.</title>
        <authorList>
            <consortium name="DOE Joint Genome Institute"/>
            <person name="Min B."/>
            <person name="Park H."/>
            <person name="Jang Y."/>
            <person name="Kim J.-J."/>
            <person name="Kim K.H."/>
            <person name="Pangilinan J."/>
            <person name="Lipzen A."/>
            <person name="Riley R."/>
            <person name="Grigoriev I.V."/>
            <person name="Spatafora J.W."/>
            <person name="Choi I.-G."/>
        </authorList>
    </citation>
    <scope>NUCLEOTIDE SEQUENCE [LARGE SCALE GENOMIC DNA]</scope>
    <source>
        <strain evidence="1 2">KUC8140</strain>
    </source>
</reference>
<evidence type="ECO:0000313" key="2">
    <source>
        <dbReference type="Proteomes" id="UP000053477"/>
    </source>
</evidence>